<protein>
    <recommendedName>
        <fullName evidence="4">Ribosome biogenesis protein NOP53</fullName>
    </recommendedName>
</protein>
<dbReference type="Proteomes" id="UP001430356">
    <property type="component" value="Unassembled WGS sequence"/>
</dbReference>
<reference evidence="2 3" key="1">
    <citation type="journal article" date="2021" name="MBio">
        <title>A New Model Trypanosomatid, Novymonas esmeraldas: Genomic Perception of Its 'Candidatus Pandoraea novymonadis' Endosymbiont.</title>
        <authorList>
            <person name="Zakharova A."/>
            <person name="Saura A."/>
            <person name="Butenko A."/>
            <person name="Podesvova L."/>
            <person name="Warmusova S."/>
            <person name="Kostygov A.Y."/>
            <person name="Nenarokova A."/>
            <person name="Lukes J."/>
            <person name="Opperdoes F.R."/>
            <person name="Yurchenko V."/>
        </authorList>
    </citation>
    <scope>NUCLEOTIDE SEQUENCE [LARGE SCALE GENOMIC DNA]</scope>
    <source>
        <strain evidence="2 3">E262AT.01</strain>
    </source>
</reference>
<evidence type="ECO:0000256" key="1">
    <source>
        <dbReference type="SAM" id="MobiDB-lite"/>
    </source>
</evidence>
<proteinExistence type="predicted"/>
<keyword evidence="3" id="KW-1185">Reference proteome</keyword>
<evidence type="ECO:0000313" key="2">
    <source>
        <dbReference type="EMBL" id="KAK7198631.1"/>
    </source>
</evidence>
<accession>A0AAW0EYL5</accession>
<dbReference type="EMBL" id="JAECZO010000163">
    <property type="protein sequence ID" value="KAK7198631.1"/>
    <property type="molecule type" value="Genomic_DNA"/>
</dbReference>
<feature type="region of interest" description="Disordered" evidence="1">
    <location>
        <begin position="89"/>
        <end position="129"/>
    </location>
</feature>
<gene>
    <name evidence="2" type="ORF">NESM_000826600</name>
</gene>
<comment type="caution">
    <text evidence="2">The sequence shown here is derived from an EMBL/GenBank/DDBJ whole genome shotgun (WGS) entry which is preliminary data.</text>
</comment>
<feature type="compositionally biased region" description="Basic residues" evidence="1">
    <location>
        <begin position="89"/>
        <end position="100"/>
    </location>
</feature>
<evidence type="ECO:0000313" key="3">
    <source>
        <dbReference type="Proteomes" id="UP001430356"/>
    </source>
</evidence>
<name>A0AAW0EYL5_9TRYP</name>
<evidence type="ECO:0008006" key="4">
    <source>
        <dbReference type="Google" id="ProtNLM"/>
    </source>
</evidence>
<organism evidence="2 3">
    <name type="scientific">Novymonas esmeraldas</name>
    <dbReference type="NCBI Taxonomy" id="1808958"/>
    <lineage>
        <taxon>Eukaryota</taxon>
        <taxon>Discoba</taxon>
        <taxon>Euglenozoa</taxon>
        <taxon>Kinetoplastea</taxon>
        <taxon>Metakinetoplastina</taxon>
        <taxon>Trypanosomatida</taxon>
        <taxon>Trypanosomatidae</taxon>
        <taxon>Novymonas</taxon>
    </lineage>
</organism>
<sequence>MPAKRVAVKRAAAEALPTRDVADALPTPTSAAAAAAEVVVDAPVVVVMSKAQRRRLKKPPVIVTAAMKERAREETRELRKYMRMIKSNGGRRKLAKLREKRSRETDSNEEAVNALDTDYRPHKRGRRLE</sequence>
<dbReference type="AlphaFoldDB" id="A0AAW0EYL5"/>